<evidence type="ECO:0000256" key="2">
    <source>
        <dbReference type="SAM" id="MobiDB-lite"/>
    </source>
</evidence>
<protein>
    <submittedName>
        <fullName evidence="4">Uncharacterized protein</fullName>
    </submittedName>
</protein>
<dbReference type="Proteomes" id="UP001492380">
    <property type="component" value="Unassembled WGS sequence"/>
</dbReference>
<feature type="region of interest" description="Disordered" evidence="2">
    <location>
        <begin position="583"/>
        <end position="716"/>
    </location>
</feature>
<evidence type="ECO:0000313" key="5">
    <source>
        <dbReference type="Proteomes" id="UP001492380"/>
    </source>
</evidence>
<comment type="caution">
    <text evidence="4">The sequence shown here is derived from an EMBL/GenBank/DDBJ whole genome shotgun (WGS) entry which is preliminary data.</text>
</comment>
<gene>
    <name evidence="4" type="ORF">HDK90DRAFT_499568</name>
</gene>
<accession>A0ABR1Y9I5</accession>
<feature type="chain" id="PRO_5046105709" evidence="3">
    <location>
        <begin position="17"/>
        <end position="716"/>
    </location>
</feature>
<feature type="compositionally biased region" description="Pro residues" evidence="2">
    <location>
        <begin position="369"/>
        <end position="429"/>
    </location>
</feature>
<evidence type="ECO:0000313" key="4">
    <source>
        <dbReference type="EMBL" id="KAK8223118.1"/>
    </source>
</evidence>
<feature type="coiled-coil region" evidence="1">
    <location>
        <begin position="216"/>
        <end position="243"/>
    </location>
</feature>
<name>A0ABR1Y9I5_9PEZI</name>
<sequence>MRACLRALAIVTAAAAVAVPKPEPQNDQPLVLELDAKDARATFSVPCQGCLGGDDDESLVFDLQVFPSAQPCGQSNITLNGQPLTQHWENVHAEGAGLIAAHHEPQRQLNLTWETLCLFDTLPESDESSAAADDVAQLLTVKVHDIDDKPVGGCKGFTASFKQFAQKVDLLRLATKPIRSASGDVEDWRNPPAALRLVPVDFDHFPEGFYHQGPSIEQEIQLLQDLEAEEKELHHRIGLQKERIKALIKDNAHGFPGDASKCDNISCILKSFFHKAHGAIRIIYVKLRPGHGRHHGHEMMGHHHHGPQGHDQAFYETSRLSEHHGHDQMGGHREHGSHREEGPEHDIHRGRPDHGPHREPGPPGMKFDMPPPPPPPGPPPPFPPPFPPPPPPPMDGTGRFPPPPGPPPPPYGNGPPPPPPPFGGPPPFGPHHGPHHGPPRIVHILMTLASISGLAFVFKFIKKHCLSLRKRTELRAACEERRTAREYRRLARRHAWNKWWSGRNGDWERRGDYEEKRALILEQEDRLEEAMQDEIRQLQTAQELAHDIVRAEEGRFMPGPSNCRGCAHAAHHHHVPHMAQYPHGGMYPGAPPPAPHVHVHPTAMSQTTSLPSYKSELSSVVDTDDAPPAYEEDADSSDIVVDGFRPYNPSVTTTAYTPESSIPDVSPRPSAETLRRPAGGLGNDADGDGDPDGEELDEEREKPTEPASVLGRDRKN</sequence>
<feature type="signal peptide" evidence="3">
    <location>
        <begin position="1"/>
        <end position="16"/>
    </location>
</feature>
<feature type="compositionally biased region" description="Polar residues" evidence="2">
    <location>
        <begin position="649"/>
        <end position="660"/>
    </location>
</feature>
<evidence type="ECO:0000256" key="3">
    <source>
        <dbReference type="SAM" id="SignalP"/>
    </source>
</evidence>
<feature type="compositionally biased region" description="Acidic residues" evidence="2">
    <location>
        <begin position="622"/>
        <end position="636"/>
    </location>
</feature>
<evidence type="ECO:0000256" key="1">
    <source>
        <dbReference type="SAM" id="Coils"/>
    </source>
</evidence>
<keyword evidence="1" id="KW-0175">Coiled coil</keyword>
<dbReference type="EMBL" id="JBBWRZ010000014">
    <property type="protein sequence ID" value="KAK8223118.1"/>
    <property type="molecule type" value="Genomic_DNA"/>
</dbReference>
<feature type="compositionally biased region" description="Acidic residues" evidence="2">
    <location>
        <begin position="685"/>
        <end position="698"/>
    </location>
</feature>
<reference evidence="4 5" key="1">
    <citation type="submission" date="2024-04" db="EMBL/GenBank/DDBJ databases">
        <title>Phyllosticta paracitricarpa is synonymous to the EU quarantine fungus P. citricarpa based on phylogenomic analyses.</title>
        <authorList>
            <consortium name="Lawrence Berkeley National Laboratory"/>
            <person name="Van Ingen-Buijs V.A."/>
            <person name="Van Westerhoven A.C."/>
            <person name="Haridas S."/>
            <person name="Skiadas P."/>
            <person name="Martin F."/>
            <person name="Groenewald J.Z."/>
            <person name="Crous P.W."/>
            <person name="Seidl M.F."/>
        </authorList>
    </citation>
    <scope>NUCLEOTIDE SEQUENCE [LARGE SCALE GENOMIC DNA]</scope>
    <source>
        <strain evidence="4 5">CBS 123374</strain>
    </source>
</reference>
<feature type="compositionally biased region" description="Polar residues" evidence="2">
    <location>
        <begin position="603"/>
        <end position="621"/>
    </location>
</feature>
<feature type="coiled-coil region" evidence="1">
    <location>
        <begin position="513"/>
        <end position="544"/>
    </location>
</feature>
<feature type="compositionally biased region" description="Basic and acidic residues" evidence="2">
    <location>
        <begin position="320"/>
        <end position="360"/>
    </location>
</feature>
<organism evidence="4 5">
    <name type="scientific">Phyllosticta capitalensis</name>
    <dbReference type="NCBI Taxonomy" id="121624"/>
    <lineage>
        <taxon>Eukaryota</taxon>
        <taxon>Fungi</taxon>
        <taxon>Dikarya</taxon>
        <taxon>Ascomycota</taxon>
        <taxon>Pezizomycotina</taxon>
        <taxon>Dothideomycetes</taxon>
        <taxon>Dothideomycetes incertae sedis</taxon>
        <taxon>Botryosphaeriales</taxon>
        <taxon>Phyllostictaceae</taxon>
        <taxon>Phyllosticta</taxon>
    </lineage>
</organism>
<proteinExistence type="predicted"/>
<feature type="region of interest" description="Disordered" evidence="2">
    <location>
        <begin position="320"/>
        <end position="435"/>
    </location>
</feature>
<keyword evidence="5" id="KW-1185">Reference proteome</keyword>
<keyword evidence="3" id="KW-0732">Signal</keyword>